<name>A0A0D2DCK8_9EURO</name>
<evidence type="ECO:0000313" key="2">
    <source>
        <dbReference type="Proteomes" id="UP000053342"/>
    </source>
</evidence>
<proteinExistence type="predicted"/>
<dbReference type="HOGENOM" id="CLU_1722387_0_0_1"/>
<dbReference type="RefSeq" id="XP_016261044.1">
    <property type="nucleotide sequence ID" value="XM_016409290.1"/>
</dbReference>
<gene>
    <name evidence="1" type="ORF">PV06_07999</name>
</gene>
<protein>
    <submittedName>
        <fullName evidence="1">Uncharacterized protein</fullName>
    </submittedName>
</protein>
<reference evidence="1 2" key="1">
    <citation type="submission" date="2015-01" db="EMBL/GenBank/DDBJ databases">
        <title>The Genome Sequence of Exophiala oligosperma CBS72588.</title>
        <authorList>
            <consortium name="The Broad Institute Genomics Platform"/>
            <person name="Cuomo C."/>
            <person name="de Hoog S."/>
            <person name="Gorbushina A."/>
            <person name="Stielow B."/>
            <person name="Teixiera M."/>
            <person name="Abouelleil A."/>
            <person name="Chapman S.B."/>
            <person name="Priest M."/>
            <person name="Young S.K."/>
            <person name="Wortman J."/>
            <person name="Nusbaum C."/>
            <person name="Birren B."/>
        </authorList>
    </citation>
    <scope>NUCLEOTIDE SEQUENCE [LARGE SCALE GENOMIC DNA]</scope>
    <source>
        <strain evidence="1 2">CBS 72588</strain>
    </source>
</reference>
<dbReference type="OrthoDB" id="4236860at2759"/>
<dbReference type="GeneID" id="27360073"/>
<organism evidence="1 2">
    <name type="scientific">Exophiala oligosperma</name>
    <dbReference type="NCBI Taxonomy" id="215243"/>
    <lineage>
        <taxon>Eukaryota</taxon>
        <taxon>Fungi</taxon>
        <taxon>Dikarya</taxon>
        <taxon>Ascomycota</taxon>
        <taxon>Pezizomycotina</taxon>
        <taxon>Eurotiomycetes</taxon>
        <taxon>Chaetothyriomycetidae</taxon>
        <taxon>Chaetothyriales</taxon>
        <taxon>Herpotrichiellaceae</taxon>
        <taxon>Exophiala</taxon>
    </lineage>
</organism>
<dbReference type="EMBL" id="KN847338">
    <property type="protein sequence ID" value="KIW40828.1"/>
    <property type="molecule type" value="Genomic_DNA"/>
</dbReference>
<keyword evidence="2" id="KW-1185">Reference proteome</keyword>
<evidence type="ECO:0000313" key="1">
    <source>
        <dbReference type="EMBL" id="KIW40828.1"/>
    </source>
</evidence>
<sequence length="152" mass="16777">MAESVLPMIESRISNLAKGLNEYYILTMVLGLVKSRLGTERTPAFGAEAMERITRIMIILASIRKSIGTATGRNIAEPSLMTNTKLMASRDAITEFPEPSVEQDMEAIDFSIFEDFDLFEGGMDLDALDMWAADVNLFTNGEPECATISENN</sequence>
<dbReference type="VEuPathDB" id="FungiDB:PV06_07999"/>
<dbReference type="Proteomes" id="UP000053342">
    <property type="component" value="Unassembled WGS sequence"/>
</dbReference>
<dbReference type="AlphaFoldDB" id="A0A0D2DCK8"/>
<accession>A0A0D2DCK8</accession>